<dbReference type="RefSeq" id="WP_082660853.1">
    <property type="nucleotide sequence ID" value="NZ_CP013652.1"/>
</dbReference>
<dbReference type="Proteomes" id="UP000061660">
    <property type="component" value="Chromosome"/>
</dbReference>
<protein>
    <submittedName>
        <fullName evidence="2">Chitooligosaccharide deacetylase</fullName>
    </submittedName>
</protein>
<dbReference type="OrthoDB" id="2649545at2"/>
<sequence length="284" mass="31612">MRKPFPLVTWVNRQGSVVYGPSRCATPYTAYDWRNRHPAVPIQHGGLREPAPVEPHIGGPERPEEHAPHIEHLDWSSKYPTEVILHGPLRKEAALTFDDGPDGLWTPMVLDALARFHVKATFFVVGRRCESNPDVLRRIAREGHAIGNHSWNHPNLAKLTAAEDVRSQIQRTDEVIRRLTGITPVLFRPPYGALSDTVVEEAVKAKKKVILWNVDSLDWMQLSGRQVAANILAHTRPGSIVLQHSAGGVGESLQGSVDALPVVIQTLRGRSYKLLTVPQLLNLK</sequence>
<reference evidence="3" key="1">
    <citation type="submission" date="2015-12" db="EMBL/GenBank/DDBJ databases">
        <title>Complete genome sequences of two moderately thermophilic Paenibacillus species.</title>
        <authorList>
            <person name="Butler R.III."/>
            <person name="Wang J."/>
            <person name="Stark B.C."/>
            <person name="Pombert J.-F."/>
        </authorList>
    </citation>
    <scope>NUCLEOTIDE SEQUENCE [LARGE SCALE GENOMIC DNA]</scope>
    <source>
        <strain evidence="3">32O-Y</strain>
    </source>
</reference>
<evidence type="ECO:0000259" key="1">
    <source>
        <dbReference type="PROSITE" id="PS51677"/>
    </source>
</evidence>
<dbReference type="AlphaFoldDB" id="A0A0U2MZ90"/>
<gene>
    <name evidence="2" type="ORF">IJ22_33500</name>
</gene>
<accession>A0A0U2MZ90</accession>
<dbReference type="InterPro" id="IPR011330">
    <property type="entry name" value="Glyco_hydro/deAcase_b/a-brl"/>
</dbReference>
<dbReference type="STRING" id="162209.IJ22_33500"/>
<dbReference type="Gene3D" id="3.20.20.370">
    <property type="entry name" value="Glycoside hydrolase/deacetylase"/>
    <property type="match status" value="1"/>
</dbReference>
<evidence type="ECO:0000313" key="2">
    <source>
        <dbReference type="EMBL" id="ALS23711.1"/>
    </source>
</evidence>
<dbReference type="GO" id="GO:0005975">
    <property type="term" value="P:carbohydrate metabolic process"/>
    <property type="evidence" value="ECO:0007669"/>
    <property type="project" value="InterPro"/>
</dbReference>
<dbReference type="EMBL" id="CP013652">
    <property type="protein sequence ID" value="ALS23711.1"/>
    <property type="molecule type" value="Genomic_DNA"/>
</dbReference>
<organism evidence="2 3">
    <name type="scientific">Paenibacillus naphthalenovorans</name>
    <dbReference type="NCBI Taxonomy" id="162209"/>
    <lineage>
        <taxon>Bacteria</taxon>
        <taxon>Bacillati</taxon>
        <taxon>Bacillota</taxon>
        <taxon>Bacilli</taxon>
        <taxon>Bacillales</taxon>
        <taxon>Paenibacillaceae</taxon>
        <taxon>Paenibacillus</taxon>
    </lineage>
</organism>
<dbReference type="KEGG" id="pnp:IJ22_33500"/>
<dbReference type="GO" id="GO:0016810">
    <property type="term" value="F:hydrolase activity, acting on carbon-nitrogen (but not peptide) bonds"/>
    <property type="evidence" value="ECO:0007669"/>
    <property type="project" value="InterPro"/>
</dbReference>
<dbReference type="CDD" id="cd10917">
    <property type="entry name" value="CE4_NodB_like_6s_7s"/>
    <property type="match status" value="1"/>
</dbReference>
<dbReference type="Pfam" id="PF01522">
    <property type="entry name" value="Polysacc_deac_1"/>
    <property type="match status" value="1"/>
</dbReference>
<proteinExistence type="predicted"/>
<feature type="domain" description="NodB homology" evidence="1">
    <location>
        <begin position="91"/>
        <end position="275"/>
    </location>
</feature>
<dbReference type="InterPro" id="IPR050248">
    <property type="entry name" value="Polysacc_deacetylase_ArnD"/>
</dbReference>
<dbReference type="InterPro" id="IPR002509">
    <property type="entry name" value="NODB_dom"/>
</dbReference>
<name>A0A0U2MZ90_9BACL</name>
<dbReference type="SUPFAM" id="SSF88713">
    <property type="entry name" value="Glycoside hydrolase/deacetylase"/>
    <property type="match status" value="1"/>
</dbReference>
<evidence type="ECO:0000313" key="3">
    <source>
        <dbReference type="Proteomes" id="UP000061660"/>
    </source>
</evidence>
<keyword evidence="3" id="KW-1185">Reference proteome</keyword>
<dbReference type="PANTHER" id="PTHR10587">
    <property type="entry name" value="GLYCOSYL TRANSFERASE-RELATED"/>
    <property type="match status" value="1"/>
</dbReference>
<reference evidence="2 3" key="2">
    <citation type="journal article" date="2016" name="Genome Announc.">
        <title>Complete Genome Sequences of Two Interactive Moderate Thermophiles, Paenibacillus napthalenovorans 32O-Y and Paenibacillus sp. 32O-W.</title>
        <authorList>
            <person name="Butler R.R.III."/>
            <person name="Wang J."/>
            <person name="Stark B.C."/>
            <person name="Pombert J.F."/>
        </authorList>
    </citation>
    <scope>NUCLEOTIDE SEQUENCE [LARGE SCALE GENOMIC DNA]</scope>
    <source>
        <strain evidence="2 3">32O-Y</strain>
    </source>
</reference>
<dbReference type="PROSITE" id="PS51677">
    <property type="entry name" value="NODB"/>
    <property type="match status" value="1"/>
</dbReference>
<dbReference type="PATRIC" id="fig|162209.4.peg.3584"/>